<feature type="region of interest" description="Disordered" evidence="1">
    <location>
        <begin position="498"/>
        <end position="519"/>
    </location>
</feature>
<feature type="region of interest" description="Disordered" evidence="1">
    <location>
        <begin position="206"/>
        <end position="251"/>
    </location>
</feature>
<accession>A0ABQ5HI10</accession>
<feature type="compositionally biased region" description="Low complexity" evidence="1">
    <location>
        <begin position="501"/>
        <end position="519"/>
    </location>
</feature>
<protein>
    <submittedName>
        <fullName evidence="2">Uncharacterized protein</fullName>
    </submittedName>
</protein>
<evidence type="ECO:0000313" key="2">
    <source>
        <dbReference type="EMBL" id="GJT87560.1"/>
    </source>
</evidence>
<feature type="compositionally biased region" description="Acidic residues" evidence="1">
    <location>
        <begin position="306"/>
        <end position="357"/>
    </location>
</feature>
<gene>
    <name evidence="2" type="ORF">Tco_1069277</name>
</gene>
<comment type="caution">
    <text evidence="2">The sequence shown here is derived from an EMBL/GenBank/DDBJ whole genome shotgun (WGS) entry which is preliminary data.</text>
</comment>
<reference evidence="2" key="1">
    <citation type="journal article" date="2022" name="Int. J. Mol. Sci.">
        <title>Draft Genome of Tanacetum Coccineum: Genomic Comparison of Closely Related Tanacetum-Family Plants.</title>
        <authorList>
            <person name="Yamashiro T."/>
            <person name="Shiraishi A."/>
            <person name="Nakayama K."/>
            <person name="Satake H."/>
        </authorList>
    </citation>
    <scope>NUCLEOTIDE SEQUENCE</scope>
</reference>
<reference evidence="2" key="2">
    <citation type="submission" date="2022-01" db="EMBL/GenBank/DDBJ databases">
        <authorList>
            <person name="Yamashiro T."/>
            <person name="Shiraishi A."/>
            <person name="Satake H."/>
            <person name="Nakayama K."/>
        </authorList>
    </citation>
    <scope>NUCLEOTIDE SEQUENCE</scope>
</reference>
<feature type="region of interest" description="Disordered" evidence="1">
    <location>
        <begin position="301"/>
        <end position="407"/>
    </location>
</feature>
<dbReference type="Proteomes" id="UP001151760">
    <property type="component" value="Unassembled WGS sequence"/>
</dbReference>
<dbReference type="EMBL" id="BQNB010019649">
    <property type="protein sequence ID" value="GJT87560.1"/>
    <property type="molecule type" value="Genomic_DNA"/>
</dbReference>
<name>A0ABQ5HI10_9ASTR</name>
<evidence type="ECO:0000256" key="1">
    <source>
        <dbReference type="SAM" id="MobiDB-lite"/>
    </source>
</evidence>
<sequence>MNVEVFREILNICPKVLGKEFDEPPTEEEALSFIHELSHSGEIRYITDVIVDRLHQPWRTFSSIINKCLCGKVSGLDKIRLLRVQILWGMYYKKNLDFVALICEDLAYQIDKIDSKKQDKMFYPRFTKIIIHHFLTKDKSISMRNRMFMHTARDDSLMGTMRFISIHADTHVYGSLLPKEMTNQALLDYVAYKTYYVIASRSEPPKLRKNQKKSDSAISYKESPSKKKPAKAKKYIATKPKPSKKKVQVKANTDKGLNVLSKLALSGAAQLKEATKQSKKEFHASHASGLGVLDVTIYESKSEQESWGDSDEEDDDDDGDDDNDDSDNDGNDDNDDGYSDDNDDGDDENNDDDEETDNDRIELDKIKIPVLNQSTAKQEEEEDDDYERVHTPPEFVPTYDEEKMDEDEDDEVTKELYKDVNQDEEDAYVTLTAVHDIQKTSGPMQSSFVSSDFPSKLLNFDNTPPRLEEISSRTSSLFTVPIIAFPEITSATTIPPPPSSFNPLPQQTTSTLTPTTSEATTSFPALPDFSSVFKFNDRVTSLEKNLSKMKQVDQYAQALSFIPAIIDRYIGNQLQEAIQKSIQSHNAECREEALANKKEYIDLVESSVRAIIKEEVNTQLPQLIS</sequence>
<feature type="compositionally biased region" description="Basic residues" evidence="1">
    <location>
        <begin position="226"/>
        <end position="248"/>
    </location>
</feature>
<proteinExistence type="predicted"/>
<evidence type="ECO:0000313" key="3">
    <source>
        <dbReference type="Proteomes" id="UP001151760"/>
    </source>
</evidence>
<keyword evidence="3" id="KW-1185">Reference proteome</keyword>
<feature type="compositionally biased region" description="Basic and acidic residues" evidence="1">
    <location>
        <begin position="358"/>
        <end position="367"/>
    </location>
</feature>
<organism evidence="2 3">
    <name type="scientific">Tanacetum coccineum</name>
    <dbReference type="NCBI Taxonomy" id="301880"/>
    <lineage>
        <taxon>Eukaryota</taxon>
        <taxon>Viridiplantae</taxon>
        <taxon>Streptophyta</taxon>
        <taxon>Embryophyta</taxon>
        <taxon>Tracheophyta</taxon>
        <taxon>Spermatophyta</taxon>
        <taxon>Magnoliopsida</taxon>
        <taxon>eudicotyledons</taxon>
        <taxon>Gunneridae</taxon>
        <taxon>Pentapetalae</taxon>
        <taxon>asterids</taxon>
        <taxon>campanulids</taxon>
        <taxon>Asterales</taxon>
        <taxon>Asteraceae</taxon>
        <taxon>Asteroideae</taxon>
        <taxon>Anthemideae</taxon>
        <taxon>Anthemidinae</taxon>
        <taxon>Tanacetum</taxon>
    </lineage>
</organism>